<feature type="compositionally biased region" description="Acidic residues" evidence="2">
    <location>
        <begin position="1968"/>
        <end position="1982"/>
    </location>
</feature>
<dbReference type="PANTHER" id="PTHR12517">
    <property type="entry name" value="VACUOLAR PROTEIN SORTING-ASSOCIATED PROTEIN 13B"/>
    <property type="match status" value="1"/>
</dbReference>
<evidence type="ECO:0000313" key="4">
    <source>
        <dbReference type="EMBL" id="GFR59584.1"/>
    </source>
</evidence>
<feature type="region of interest" description="Disordered" evidence="2">
    <location>
        <begin position="1624"/>
        <end position="1644"/>
    </location>
</feature>
<feature type="region of interest" description="Disordered" evidence="2">
    <location>
        <begin position="1963"/>
        <end position="1982"/>
    </location>
</feature>
<gene>
    <name evidence="4" type="ORF">ElyMa_005388200</name>
</gene>
<evidence type="ECO:0000259" key="3">
    <source>
        <dbReference type="Pfam" id="PF12624"/>
    </source>
</evidence>
<feature type="compositionally biased region" description="Polar residues" evidence="2">
    <location>
        <begin position="1842"/>
        <end position="1853"/>
    </location>
</feature>
<feature type="compositionally biased region" description="Polar residues" evidence="2">
    <location>
        <begin position="930"/>
        <end position="966"/>
    </location>
</feature>
<feature type="compositionally biased region" description="Basic residues" evidence="2">
    <location>
        <begin position="568"/>
        <end position="577"/>
    </location>
</feature>
<feature type="region of interest" description="Disordered" evidence="2">
    <location>
        <begin position="1374"/>
        <end position="1407"/>
    </location>
</feature>
<feature type="compositionally biased region" description="Basic and acidic residues" evidence="2">
    <location>
        <begin position="974"/>
        <end position="983"/>
    </location>
</feature>
<feature type="compositionally biased region" description="Polar residues" evidence="2">
    <location>
        <begin position="1777"/>
        <end position="1791"/>
    </location>
</feature>
<feature type="domain" description="Chorein N-terminal" evidence="3">
    <location>
        <begin position="3"/>
        <end position="215"/>
    </location>
</feature>
<organism evidence="4 5">
    <name type="scientific">Elysia marginata</name>
    <dbReference type="NCBI Taxonomy" id="1093978"/>
    <lineage>
        <taxon>Eukaryota</taxon>
        <taxon>Metazoa</taxon>
        <taxon>Spiralia</taxon>
        <taxon>Lophotrochozoa</taxon>
        <taxon>Mollusca</taxon>
        <taxon>Gastropoda</taxon>
        <taxon>Heterobranchia</taxon>
        <taxon>Euthyneura</taxon>
        <taxon>Panpulmonata</taxon>
        <taxon>Sacoglossa</taxon>
        <taxon>Placobranchoidea</taxon>
        <taxon>Plakobranchidae</taxon>
        <taxon>Elysia</taxon>
    </lineage>
</organism>
<feature type="region of interest" description="Disordered" evidence="2">
    <location>
        <begin position="88"/>
        <end position="118"/>
    </location>
</feature>
<dbReference type="PANTHER" id="PTHR12517:SF0">
    <property type="entry name" value="INTERMEMBRANE LIPID TRANSFER PROTEIN VPS13B"/>
    <property type="match status" value="1"/>
</dbReference>
<keyword evidence="1" id="KW-0813">Transport</keyword>
<feature type="compositionally biased region" description="Low complexity" evidence="2">
    <location>
        <begin position="1600"/>
        <end position="1612"/>
    </location>
</feature>
<feature type="region of interest" description="Disordered" evidence="2">
    <location>
        <begin position="1925"/>
        <end position="1944"/>
    </location>
</feature>
<evidence type="ECO:0000256" key="2">
    <source>
        <dbReference type="SAM" id="MobiDB-lite"/>
    </source>
</evidence>
<feature type="region of interest" description="Disordered" evidence="2">
    <location>
        <begin position="568"/>
        <end position="604"/>
    </location>
</feature>
<proteinExistence type="predicted"/>
<evidence type="ECO:0000256" key="1">
    <source>
        <dbReference type="ARBA" id="ARBA00022448"/>
    </source>
</evidence>
<comment type="caution">
    <text evidence="4">The sequence shown here is derived from an EMBL/GenBank/DDBJ whole genome shotgun (WGS) entry which is preliminary data.</text>
</comment>
<reference evidence="4 5" key="1">
    <citation type="journal article" date="2021" name="Elife">
        <title>Chloroplast acquisition without the gene transfer in kleptoplastic sea slugs, Plakobranchus ocellatus.</title>
        <authorList>
            <person name="Maeda T."/>
            <person name="Takahashi S."/>
            <person name="Yoshida T."/>
            <person name="Shimamura S."/>
            <person name="Takaki Y."/>
            <person name="Nagai Y."/>
            <person name="Toyoda A."/>
            <person name="Suzuki Y."/>
            <person name="Arimoto A."/>
            <person name="Ishii H."/>
            <person name="Satoh N."/>
            <person name="Nishiyama T."/>
            <person name="Hasebe M."/>
            <person name="Maruyama T."/>
            <person name="Minagawa J."/>
            <person name="Obokata J."/>
            <person name="Shigenobu S."/>
        </authorList>
    </citation>
    <scope>NUCLEOTIDE SEQUENCE [LARGE SCALE GENOMIC DNA]</scope>
</reference>
<evidence type="ECO:0000313" key="5">
    <source>
        <dbReference type="Proteomes" id="UP000762676"/>
    </source>
</evidence>
<sequence length="2286" mass="248720">MGYLDKYVKLRQEDFQLSLWGGDAVLNNLDLRLDELEKVVQLPVMFQSGHIHELRLHVPWTKLGSEPVVITINTVECIVKVRDTAYEAGSSGKSASPPARSQQRPKTKRRAQPTEDLPPGYLQSIVNRIVNNVTFIMNNLILKFVEDDIVLSVNIKSAECYSVDKEWNRAFVDLSPHDLALRKIINFADLTVCLDKTNASGHIESYQEPMAYRCAVTCRFHMEYDSVTAKFPRASRFNLYCDTLNLTLTDTQLPMFVRLVQLCIAMYYGLLDIPAPPSPRSSSVDPAAVIVGDSGEQAESSEKSRDSSDLPHKKMVFHPFLKFDIEGAGTEVLLQGLEFFSVQCGFTAFKLSACGGDDEKIDRSNILLSGGQLLDQKIGLDYLSNSLFDDMSWENRGQRSQHIVDGDQHRQVFTEQYALQRFGAFWLDQLYTMDKPEKFWARQYVIVNPVFIPAGSNSSETNGSEPVFMKEYSTLRFLLGNTHLQFTSTFYHRVAKLLACAANHHYLPYGSGKTDPQGSQEERPKPSEEQIQSLEEFIPTNIMHFMLINPTVTLVTAEHASCDVTKKNFKAREKKKRESSGKAASQQKQQSTSSSSLTPSPSSSLPALTLTASRFDLQVTRPMYPGRLVKMVTSIAGPSSNLLHHCHSHTQIKLFSLQGGLQRCELDRSVSHTLTLLPPCSFALYSRSLQLPKLWTNSSLSLNEWMYEVPNLSVNVSKASLLMVSRVLASWLSPSAPYSIYAKGTRSAGGTTHHQQLVSMDSLLDDLFPVSGESTHQTFPMLEVGLCGLEFKSCKSKLVNAFSGGLSSLHVLLYTPGIGGRMSAIPILYGPNDTSTISETKFFTRSTMEPSSVRSDCITATIQIPKHTSASEAQALTLVDCQGLCMWLDPSLISWFHYCPQPRPGHNSSADQPSVTLDLSLAQMTSPLNAVSQASVHSTSSPSHQGGHSRQQMSTSHRQVPTSPRHASTGAGGDGDKPETKRPDDLGHCLAQWFPLIRLLHLQVDIKPCAIFLPKTSIPTVEASPDILTLVHQARQQGRLSDTLVICLPGVAVSSTMTKPLSVVQDLPVTSIHGSLIGEKLPWTVKITNTSMYALLSGTTEPCHLLHPLDILSTVAVTCKYNPPTSETISSLALCLHVDVGSPQFELTAAQLQLCSTVASMVNSITGNALSLADECSKYFASPSASSDNSDTKKYSPSEPLVQSQPITSSNQGQSTMSARIRERTESVGEATETNPTTDISEDFSHEGSPLHENLIDETGASGQGIKLSLWLQLMVPSATANVYTQCPFSGKEHGLSLSLDHLDVSLDSQHIYTKVKLSLGSIGVQHSSKGESDIWSWTDAEGIVMSCRRQLPRHLSTVTTRLWRMDSHVGHHGPVFPQHHIGGASSSTPGSTTLRNNNSSGSKKNSSTAISVTFTMALCKNVKRRLRKANVELPIVSEMDSCEMSGFPAANAGASHNDEHSGTPDRDTAADTRLDNLELYFHRYLSEICIKTEPLDFVFKPELMTLIAGLTTGNAPPVSSSYASSYQDKSKVNNLMKSPGFERTGGRPKVKKGTAHDTSSAFPNFPLIYADLGVIRVFLPKSHNAYLEDTTTEQAKECSASSVGTSDLSSSTVVDIEEDAAPQHAQGGTAHTGKPPESPLCGPESEVCSTLHHTMLVVQVNGCVVQPHADNPLPRPSQEKRETKLIPIASPFDLCVVVAPPITYLKKNLASGESAVPILVCGLTSEMNVTSDLDLYVSSNQLKLLAEMANQFGRAASAHTKARRISRATVKIQPTQKLQTENESLGTPRTQDYGETHKGNSGLEGQGAALLGVDSGVESDLSALTPDHHRVTPAAAGGTGNDNFAKNTNQKGSGPGALTAERDKQQEQFGSHKSSAGDDGGGMFSSAPPLDILLTAGRISCTVYTHKILEEDFTIQMPFFGDHRVSPSPPTPEKTQTLNRSHTGGSVKDNLVFLLNKKSVMPRETSDEGVDKEDDEDEGVEEEMLDEGFTSFNFMKPQPEDNAGKKVIAAGSVSVVPFVYVFITQPHCILSNHGNNNSRNCSINQQQCAGDTGSLGAVAVDSSSKRERKLEVSCYDVLVKGASDRHISAVDEYHVIPVCADFNVHWLETRPGEPDPHTGIPPSLLTARLVQNAHMPGVIKLSLDRPVRLKVSQLAVEQISSFCGDLVSVFTHAAGSGSREKLERATDGLSPEDEMGKGNQADVFSLAERLEISTSQLVLDLDLDSSTDSGGSAESTGGPFSTVLVLSLQALSAQLEIVDVLSGQSSCYTITVKMFIVPGENELNL</sequence>
<feature type="compositionally biased region" description="Low complexity" evidence="2">
    <location>
        <begin position="88"/>
        <end position="101"/>
    </location>
</feature>
<dbReference type="InterPro" id="IPR026854">
    <property type="entry name" value="VPS13_N"/>
</dbReference>
<feature type="region of interest" description="Disordered" evidence="2">
    <location>
        <begin position="1777"/>
        <end position="1808"/>
    </location>
</feature>
<dbReference type="EMBL" id="BMAT01010723">
    <property type="protein sequence ID" value="GFR59584.1"/>
    <property type="molecule type" value="Genomic_DNA"/>
</dbReference>
<feature type="region of interest" description="Disordered" evidence="2">
    <location>
        <begin position="1538"/>
        <end position="1558"/>
    </location>
</feature>
<name>A0AAV4EFH3_9GAST</name>
<keyword evidence="5" id="KW-1185">Reference proteome</keyword>
<dbReference type="Proteomes" id="UP000762676">
    <property type="component" value="Unassembled WGS sequence"/>
</dbReference>
<feature type="region of interest" description="Disordered" evidence="2">
    <location>
        <begin position="930"/>
        <end position="983"/>
    </location>
</feature>
<feature type="compositionally biased region" description="Basic and acidic residues" evidence="2">
    <location>
        <begin position="1457"/>
        <end position="1470"/>
    </location>
</feature>
<feature type="region of interest" description="Disordered" evidence="2">
    <location>
        <begin position="1593"/>
        <end position="1612"/>
    </location>
</feature>
<feature type="region of interest" description="Disordered" evidence="2">
    <location>
        <begin position="509"/>
        <end position="530"/>
    </location>
</feature>
<feature type="region of interest" description="Disordered" evidence="2">
    <location>
        <begin position="1181"/>
        <end position="1248"/>
    </location>
</feature>
<feature type="compositionally biased region" description="Low complexity" evidence="2">
    <location>
        <begin position="581"/>
        <end position="604"/>
    </location>
</feature>
<feature type="compositionally biased region" description="Polar residues" evidence="2">
    <location>
        <begin position="1934"/>
        <end position="1944"/>
    </location>
</feature>
<dbReference type="Pfam" id="PF12624">
    <property type="entry name" value="VPS13_N"/>
    <property type="match status" value="1"/>
</dbReference>
<feature type="region of interest" description="Disordered" evidence="2">
    <location>
        <begin position="1451"/>
        <end position="1470"/>
    </location>
</feature>
<feature type="region of interest" description="Disordered" evidence="2">
    <location>
        <begin position="1830"/>
        <end position="1884"/>
    </location>
</feature>
<protein>
    <submittedName>
        <fullName evidence="4">Vacuolar protein sorting-associated protein 13B</fullName>
    </submittedName>
</protein>
<accession>A0AAV4EFH3</accession>
<feature type="compositionally biased region" description="Polar residues" evidence="2">
    <location>
        <begin position="1201"/>
        <end position="1218"/>
    </location>
</feature>
<feature type="compositionally biased region" description="Low complexity" evidence="2">
    <location>
        <begin position="1383"/>
        <end position="1407"/>
    </location>
</feature>
<dbReference type="InterPro" id="IPR039782">
    <property type="entry name" value="VPS13B"/>
</dbReference>